<dbReference type="InterPro" id="IPR050509">
    <property type="entry name" value="CoA-transferase_III"/>
</dbReference>
<dbReference type="Proteomes" id="UP001501591">
    <property type="component" value="Unassembled WGS sequence"/>
</dbReference>
<dbReference type="SUPFAM" id="SSF89796">
    <property type="entry name" value="CoA-transferase family III (CaiB/BaiF)"/>
    <property type="match status" value="1"/>
</dbReference>
<keyword evidence="2" id="KW-1185">Reference proteome</keyword>
<dbReference type="PANTHER" id="PTHR48228">
    <property type="entry name" value="SUCCINYL-COA--D-CITRAMALATE COA-TRANSFERASE"/>
    <property type="match status" value="1"/>
</dbReference>
<proteinExistence type="predicted"/>
<protein>
    <submittedName>
        <fullName evidence="1">Uncharacterized protein</fullName>
    </submittedName>
</protein>
<reference evidence="2" key="1">
    <citation type="journal article" date="2019" name="Int. J. Syst. Evol. Microbiol.">
        <title>The Global Catalogue of Microorganisms (GCM) 10K type strain sequencing project: providing services to taxonomists for standard genome sequencing and annotation.</title>
        <authorList>
            <consortium name="The Broad Institute Genomics Platform"/>
            <consortium name="The Broad Institute Genome Sequencing Center for Infectious Disease"/>
            <person name="Wu L."/>
            <person name="Ma J."/>
        </authorList>
    </citation>
    <scope>NUCLEOTIDE SEQUENCE [LARGE SCALE GENOMIC DNA]</scope>
    <source>
        <strain evidence="2">JCM 17024</strain>
    </source>
</reference>
<gene>
    <name evidence="1" type="ORF">GCM10022383_26020</name>
</gene>
<comment type="caution">
    <text evidence="1">The sequence shown here is derived from an EMBL/GenBank/DDBJ whole genome shotgun (WGS) entry which is preliminary data.</text>
</comment>
<sequence>MNTSIAMEQGLEKPLAGVRVLEFSYSRPARIAGQLLADFGADVVRAVSTGAERPEIREPGDVSWDRGKRLVDVDESEIASLVEGADIFIVDRAPSKLAELGIREQDLDPKRRGIVYVWLPPYGPRGEWAELAEDPLLLAAVGGVACQYPGTRPGIPVAPVVSNITQVHGALGAAAALAGLQGLEANGYGYGVTGSGLQASTAVLTAMTLDTLDAPMVRPSRHRRGPNWRFYQGSDGRWFFLATLTPDLLLRALTVIGRADVLAFLEIDGDFYKVLGDEAAGRVVNAALEAHFAAEPTQHWLDLFAENNVAAAAIQTRQEWTEGEIIAANGGFVTRIDEELGEVSMPGVPVHYEKRRTHAGPDVPENTGRVCARHPVRRGRPRATAAGRRHYAADDALRRGRIMVAQRDSALRAHGLAALAVWHHRFALRGCEQMVGLATRRSCHQHQLCRHRPCRDERIHDKHYLRARTHRYSSNAQPRV</sequence>
<dbReference type="Gene3D" id="3.30.1540.10">
    <property type="entry name" value="formyl-coa transferase, domain 3"/>
    <property type="match status" value="1"/>
</dbReference>
<dbReference type="EMBL" id="BAABCP010000002">
    <property type="protein sequence ID" value="GAA3946990.1"/>
    <property type="molecule type" value="Genomic_DNA"/>
</dbReference>
<dbReference type="InterPro" id="IPR044855">
    <property type="entry name" value="CoA-Trfase_III_dom3_sf"/>
</dbReference>
<name>A0ABP7NJD6_9MICO</name>
<organism evidence="1 2">
    <name type="scientific">Microbacterium soli</name>
    <dbReference type="NCBI Taxonomy" id="446075"/>
    <lineage>
        <taxon>Bacteria</taxon>
        <taxon>Bacillati</taxon>
        <taxon>Actinomycetota</taxon>
        <taxon>Actinomycetes</taxon>
        <taxon>Micrococcales</taxon>
        <taxon>Microbacteriaceae</taxon>
        <taxon>Microbacterium</taxon>
    </lineage>
</organism>
<dbReference type="InterPro" id="IPR023606">
    <property type="entry name" value="CoA-Trfase_III_dom_1_sf"/>
</dbReference>
<evidence type="ECO:0000313" key="1">
    <source>
        <dbReference type="EMBL" id="GAA3946990.1"/>
    </source>
</evidence>
<dbReference type="PANTHER" id="PTHR48228:SF5">
    <property type="entry name" value="ALPHA-METHYLACYL-COA RACEMASE"/>
    <property type="match status" value="1"/>
</dbReference>
<dbReference type="InterPro" id="IPR003673">
    <property type="entry name" value="CoA-Trfase_fam_III"/>
</dbReference>
<accession>A0ABP7NJD6</accession>
<dbReference type="Pfam" id="PF02515">
    <property type="entry name" value="CoA_transf_3"/>
    <property type="match status" value="1"/>
</dbReference>
<dbReference type="Gene3D" id="3.40.50.10540">
    <property type="entry name" value="Crotonobetainyl-coa:carnitine coa-transferase, domain 1"/>
    <property type="match status" value="1"/>
</dbReference>
<evidence type="ECO:0000313" key="2">
    <source>
        <dbReference type="Proteomes" id="UP001501591"/>
    </source>
</evidence>